<proteinExistence type="predicted"/>
<evidence type="ECO:0000313" key="2">
    <source>
        <dbReference type="Proteomes" id="UP000024547"/>
    </source>
</evidence>
<dbReference type="eggNOG" id="ENOG5032SZW">
    <property type="taxonomic scope" value="Bacteria"/>
</dbReference>
<dbReference type="Proteomes" id="UP000024547">
    <property type="component" value="Unassembled WGS sequence"/>
</dbReference>
<protein>
    <recommendedName>
        <fullName evidence="3">DUF1579 domain-containing protein</fullName>
    </recommendedName>
</protein>
<evidence type="ECO:0008006" key="3">
    <source>
        <dbReference type="Google" id="ProtNLM"/>
    </source>
</evidence>
<dbReference type="EMBL" id="AWFH01000056">
    <property type="protein sequence ID" value="KCZ58653.1"/>
    <property type="molecule type" value="Genomic_DNA"/>
</dbReference>
<accession>A0A059DYH2</accession>
<name>A0A059DYH2_9PROT</name>
<reference evidence="1 2" key="1">
    <citation type="journal article" date="2014" name="Antonie Van Leeuwenhoek">
        <title>Hyphomonas beringensis sp. nov. and Hyphomonas chukchiensis sp. nov., isolated from surface seawater of the Bering Sea and Chukchi Sea.</title>
        <authorList>
            <person name="Li C."/>
            <person name="Lai Q."/>
            <person name="Li G."/>
            <person name="Dong C."/>
            <person name="Wang J."/>
            <person name="Liao Y."/>
            <person name="Shao Z."/>
        </authorList>
    </citation>
    <scope>NUCLEOTIDE SEQUENCE [LARGE SCALE GENOMIC DNA]</scope>
    <source>
        <strain evidence="1 2">22II1-22F38</strain>
    </source>
</reference>
<dbReference type="PATRIC" id="fig|1280948.3.peg.3068"/>
<organism evidence="1 2">
    <name type="scientific">Hyphomonas atlantica</name>
    <dbReference type="NCBI Taxonomy" id="1280948"/>
    <lineage>
        <taxon>Bacteria</taxon>
        <taxon>Pseudomonadati</taxon>
        <taxon>Pseudomonadota</taxon>
        <taxon>Alphaproteobacteria</taxon>
        <taxon>Hyphomonadales</taxon>
        <taxon>Hyphomonadaceae</taxon>
        <taxon>Hyphomonas</taxon>
    </lineage>
</organism>
<evidence type="ECO:0000313" key="1">
    <source>
        <dbReference type="EMBL" id="KCZ58653.1"/>
    </source>
</evidence>
<dbReference type="AlphaFoldDB" id="A0A059DYH2"/>
<dbReference type="STRING" id="1280948.HY36_09750"/>
<gene>
    <name evidence="1" type="ORF">HY36_09750</name>
</gene>
<sequence length="187" mass="20052">MMLGACATAENPAAAPVSTSAPIIEDSAIASEFGMLASLVGTRWYGEPGDADKAQGQPADYSEWNWDLGGSVLVNRHVLADGSYGGVTYVQKNRASGELDYVYITSAGFRTSGSFTLNDDGSWTAYETVTGLNDIIGVRSTGRLTEDGALVSVSEFETRDGWKPGHEFRYEPTIEPMPELVPSLEIE</sequence>
<keyword evidence="2" id="KW-1185">Reference proteome</keyword>
<comment type="caution">
    <text evidence="1">The sequence shown here is derived from an EMBL/GenBank/DDBJ whole genome shotgun (WGS) entry which is preliminary data.</text>
</comment>